<dbReference type="AlphaFoldDB" id="A0A1L3JAR1"/>
<reference evidence="14 15" key="1">
    <citation type="submission" date="2016-11" db="EMBL/GenBank/DDBJ databases">
        <title>Sphingorhabdus sp. LPB0140, isolated from marine environment.</title>
        <authorList>
            <person name="Kim E."/>
            <person name="Yi H."/>
        </authorList>
    </citation>
    <scope>NUCLEOTIDE SEQUENCE [LARGE SCALE GENOMIC DNA]</scope>
    <source>
        <strain evidence="14 15">LPB0140</strain>
    </source>
</reference>
<keyword evidence="6" id="KW-0808">Transferase</keyword>
<feature type="domain" description="HAMP" evidence="13">
    <location>
        <begin position="229"/>
        <end position="281"/>
    </location>
</feature>
<keyword evidence="5" id="KW-0597">Phosphoprotein</keyword>
<dbReference type="GO" id="GO:0005524">
    <property type="term" value="F:ATP binding"/>
    <property type="evidence" value="ECO:0007669"/>
    <property type="project" value="UniProtKB-KW"/>
</dbReference>
<dbReference type="KEGG" id="sphl:LPB140_04795"/>
<dbReference type="InterPro" id="IPR004358">
    <property type="entry name" value="Sig_transdc_His_kin-like_C"/>
</dbReference>
<dbReference type="PANTHER" id="PTHR44936:SF10">
    <property type="entry name" value="SENSOR PROTEIN RSTB"/>
    <property type="match status" value="1"/>
</dbReference>
<comment type="subcellular location">
    <subcellularLocation>
        <location evidence="2">Cell membrane</location>
        <topology evidence="2">Multi-pass membrane protein</topology>
    </subcellularLocation>
</comment>
<dbReference type="SMART" id="SM00387">
    <property type="entry name" value="HATPase_c"/>
    <property type="match status" value="1"/>
</dbReference>
<evidence type="ECO:0000259" key="13">
    <source>
        <dbReference type="PROSITE" id="PS50885"/>
    </source>
</evidence>
<dbReference type="InterPro" id="IPR003660">
    <property type="entry name" value="HAMP_dom"/>
</dbReference>
<dbReference type="PROSITE" id="PS50109">
    <property type="entry name" value="HIS_KIN"/>
    <property type="match status" value="1"/>
</dbReference>
<comment type="catalytic activity">
    <reaction evidence="1">
        <text>ATP + protein L-histidine = ADP + protein N-phospho-L-histidine.</text>
        <dbReference type="EC" id="2.7.13.3"/>
    </reaction>
</comment>
<dbReference type="InterPro" id="IPR036890">
    <property type="entry name" value="HATPase_C_sf"/>
</dbReference>
<keyword evidence="11" id="KW-0472">Membrane</keyword>
<evidence type="ECO:0000256" key="10">
    <source>
        <dbReference type="SAM" id="MobiDB-lite"/>
    </source>
</evidence>
<dbReference type="RefSeq" id="WP_072558881.1">
    <property type="nucleotide sequence ID" value="NZ_CP018154.1"/>
</dbReference>
<dbReference type="Pfam" id="PF02518">
    <property type="entry name" value="HATPase_c"/>
    <property type="match status" value="1"/>
</dbReference>
<keyword evidence="11" id="KW-1133">Transmembrane helix</keyword>
<keyword evidence="4" id="KW-1003">Cell membrane</keyword>
<dbReference type="SUPFAM" id="SSF55874">
    <property type="entry name" value="ATPase domain of HSP90 chaperone/DNA topoisomerase II/histidine kinase"/>
    <property type="match status" value="1"/>
</dbReference>
<evidence type="ECO:0000256" key="4">
    <source>
        <dbReference type="ARBA" id="ARBA00022475"/>
    </source>
</evidence>
<accession>A0A1L3JAR1</accession>
<keyword evidence="7" id="KW-0547">Nucleotide-binding</keyword>
<evidence type="ECO:0000256" key="7">
    <source>
        <dbReference type="ARBA" id="ARBA00022741"/>
    </source>
</evidence>
<evidence type="ECO:0000256" key="8">
    <source>
        <dbReference type="ARBA" id="ARBA00022777"/>
    </source>
</evidence>
<dbReference type="CDD" id="cd00082">
    <property type="entry name" value="HisKA"/>
    <property type="match status" value="1"/>
</dbReference>
<dbReference type="InterPro" id="IPR003594">
    <property type="entry name" value="HATPase_dom"/>
</dbReference>
<dbReference type="OrthoDB" id="9804645at2"/>
<dbReference type="Gene3D" id="1.10.287.130">
    <property type="match status" value="1"/>
</dbReference>
<evidence type="ECO:0000256" key="9">
    <source>
        <dbReference type="ARBA" id="ARBA00022840"/>
    </source>
</evidence>
<dbReference type="InterPro" id="IPR005467">
    <property type="entry name" value="His_kinase_dom"/>
</dbReference>
<keyword evidence="8" id="KW-0418">Kinase</keyword>
<keyword evidence="15" id="KW-1185">Reference proteome</keyword>
<dbReference type="InterPro" id="IPR036097">
    <property type="entry name" value="HisK_dim/P_sf"/>
</dbReference>
<keyword evidence="9" id="KW-0067">ATP-binding</keyword>
<dbReference type="EC" id="2.7.13.3" evidence="3"/>
<dbReference type="Proteomes" id="UP000242561">
    <property type="component" value="Chromosome"/>
</dbReference>
<evidence type="ECO:0000256" key="11">
    <source>
        <dbReference type="SAM" id="Phobius"/>
    </source>
</evidence>
<feature type="region of interest" description="Disordered" evidence="10">
    <location>
        <begin position="74"/>
        <end position="94"/>
    </location>
</feature>
<dbReference type="Gene3D" id="3.30.565.10">
    <property type="entry name" value="Histidine kinase-like ATPase, C-terminal domain"/>
    <property type="match status" value="1"/>
</dbReference>
<gene>
    <name evidence="14" type="ORF">LPB140_04795</name>
</gene>
<feature type="transmembrane region" description="Helical" evidence="11">
    <location>
        <begin position="205"/>
        <end position="227"/>
    </location>
</feature>
<dbReference type="STRING" id="1913578.LPB140_04795"/>
<dbReference type="PROSITE" id="PS50885">
    <property type="entry name" value="HAMP"/>
    <property type="match status" value="1"/>
</dbReference>
<dbReference type="InterPro" id="IPR050980">
    <property type="entry name" value="2C_sensor_his_kinase"/>
</dbReference>
<organism evidence="14 15">
    <name type="scientific">Sphingorhabdus lutea</name>
    <dbReference type="NCBI Taxonomy" id="1913578"/>
    <lineage>
        <taxon>Bacteria</taxon>
        <taxon>Pseudomonadati</taxon>
        <taxon>Pseudomonadota</taxon>
        <taxon>Alphaproteobacteria</taxon>
        <taxon>Sphingomonadales</taxon>
        <taxon>Sphingomonadaceae</taxon>
        <taxon>Sphingorhabdus</taxon>
    </lineage>
</organism>
<dbReference type="CDD" id="cd06225">
    <property type="entry name" value="HAMP"/>
    <property type="match status" value="1"/>
</dbReference>
<dbReference type="GO" id="GO:0005886">
    <property type="term" value="C:plasma membrane"/>
    <property type="evidence" value="ECO:0007669"/>
    <property type="project" value="UniProtKB-SubCell"/>
</dbReference>
<dbReference type="SUPFAM" id="SSF158472">
    <property type="entry name" value="HAMP domain-like"/>
    <property type="match status" value="1"/>
</dbReference>
<dbReference type="Pfam" id="PF00512">
    <property type="entry name" value="HisKA"/>
    <property type="match status" value="1"/>
</dbReference>
<evidence type="ECO:0000256" key="3">
    <source>
        <dbReference type="ARBA" id="ARBA00012438"/>
    </source>
</evidence>
<evidence type="ECO:0000313" key="14">
    <source>
        <dbReference type="EMBL" id="APG62230.1"/>
    </source>
</evidence>
<dbReference type="SMART" id="SM00388">
    <property type="entry name" value="HisKA"/>
    <property type="match status" value="1"/>
</dbReference>
<proteinExistence type="predicted"/>
<evidence type="ECO:0000313" key="15">
    <source>
        <dbReference type="Proteomes" id="UP000242561"/>
    </source>
</evidence>
<protein>
    <recommendedName>
        <fullName evidence="3">histidine kinase</fullName>
        <ecNumber evidence="3">2.7.13.3</ecNumber>
    </recommendedName>
</protein>
<dbReference type="PANTHER" id="PTHR44936">
    <property type="entry name" value="SENSOR PROTEIN CREC"/>
    <property type="match status" value="1"/>
</dbReference>
<evidence type="ECO:0000256" key="2">
    <source>
        <dbReference type="ARBA" id="ARBA00004651"/>
    </source>
</evidence>
<dbReference type="EMBL" id="CP018154">
    <property type="protein sequence ID" value="APG62230.1"/>
    <property type="molecule type" value="Genomic_DNA"/>
</dbReference>
<dbReference type="Pfam" id="PF00672">
    <property type="entry name" value="HAMP"/>
    <property type="match status" value="1"/>
</dbReference>
<keyword evidence="11" id="KW-0812">Transmembrane</keyword>
<dbReference type="GO" id="GO:0000155">
    <property type="term" value="F:phosphorelay sensor kinase activity"/>
    <property type="evidence" value="ECO:0007669"/>
    <property type="project" value="InterPro"/>
</dbReference>
<name>A0A1L3JAR1_9SPHN</name>
<evidence type="ECO:0000256" key="1">
    <source>
        <dbReference type="ARBA" id="ARBA00000085"/>
    </source>
</evidence>
<feature type="domain" description="Histidine kinase" evidence="12">
    <location>
        <begin position="289"/>
        <end position="490"/>
    </location>
</feature>
<sequence length="493" mass="54861">MMQPRKFFTKLWPKSLSGQILMMAAIALFLAQLINAILLIQATKARQYGDAAAILIGRLDRQLSRDFMENAAPNLTPTAGEFGQGQRRNNRRRNDNIQRRFGVIDIGTKPVPIKAAYNYREELSSRAYDYLMMGPVKFSSVKIYIAPTGQLPDNLSQRLKERDNNLVNPRNPNNIPKEAIILVAQTRDNIWISGAQIVREPPNNAILILLGQTLLLYLLVLIPLALIMRKISRPLTQLTKGVSAFSGHELPQPIPAEGPQDIRSLIDAVNDMQARMSALLSEKDMMLGAIGHDLKTPLASMRVRLESADEPAERAKIEQSIIEMDLMLDDILMLARMGHSAEPAKLVNLSAFLEHIVDEYALLDHPVNIDEIPRHVKIYVRPNLLRRAIRNLIDNALKYGVQANIALQQMSNNDVEIFIDDMGNGINEADIDAMFNPFTRAEKSRNKAQGGAGLGLTISKSIIELDGGKLSLSNRKEGGLRAAIYLPHIIPAA</sequence>
<dbReference type="SMART" id="SM00304">
    <property type="entry name" value="HAMP"/>
    <property type="match status" value="1"/>
</dbReference>
<dbReference type="SUPFAM" id="SSF47384">
    <property type="entry name" value="Homodimeric domain of signal transducing histidine kinase"/>
    <property type="match status" value="1"/>
</dbReference>
<dbReference type="PRINTS" id="PR00344">
    <property type="entry name" value="BCTRLSENSOR"/>
</dbReference>
<dbReference type="InterPro" id="IPR003661">
    <property type="entry name" value="HisK_dim/P_dom"/>
</dbReference>
<evidence type="ECO:0000259" key="12">
    <source>
        <dbReference type="PROSITE" id="PS50109"/>
    </source>
</evidence>
<evidence type="ECO:0000256" key="5">
    <source>
        <dbReference type="ARBA" id="ARBA00022553"/>
    </source>
</evidence>
<evidence type="ECO:0000256" key="6">
    <source>
        <dbReference type="ARBA" id="ARBA00022679"/>
    </source>
</evidence>